<dbReference type="STRING" id="56779.SAMN05421834_11353"/>
<feature type="transmembrane region" description="Helical" evidence="1">
    <location>
        <begin position="104"/>
        <end position="127"/>
    </location>
</feature>
<evidence type="ECO:0000313" key="2">
    <source>
        <dbReference type="EMBL" id="SIR09988.1"/>
    </source>
</evidence>
<gene>
    <name evidence="2" type="ORF">SAMN05421834_11353</name>
</gene>
<reference evidence="3" key="1">
    <citation type="submission" date="2017-01" db="EMBL/GenBank/DDBJ databases">
        <authorList>
            <person name="Varghese N."/>
            <person name="Submissions S."/>
        </authorList>
    </citation>
    <scope>NUCLEOTIDE SEQUENCE [LARGE SCALE GENOMIC DNA]</scope>
    <source>
        <strain evidence="3">ATCC 700103</strain>
    </source>
</reference>
<dbReference type="AlphaFoldDB" id="A0A1N6Y5X4"/>
<dbReference type="EMBL" id="FTNC01000013">
    <property type="protein sequence ID" value="SIR09988.1"/>
    <property type="molecule type" value="Genomic_DNA"/>
</dbReference>
<feature type="transmembrane region" description="Helical" evidence="1">
    <location>
        <begin position="21"/>
        <end position="47"/>
    </location>
</feature>
<evidence type="ECO:0000256" key="1">
    <source>
        <dbReference type="SAM" id="Phobius"/>
    </source>
</evidence>
<protein>
    <submittedName>
        <fullName evidence="2">Uncharacterized protein</fullName>
    </submittedName>
</protein>
<dbReference type="OrthoDB" id="2111125at2"/>
<keyword evidence="1" id="KW-0472">Membrane</keyword>
<keyword evidence="1" id="KW-0812">Transmembrane</keyword>
<dbReference type="RefSeq" id="WP_076545294.1">
    <property type="nucleotide sequence ID" value="NZ_FTNC01000013.1"/>
</dbReference>
<proteinExistence type="predicted"/>
<feature type="transmembrane region" description="Helical" evidence="1">
    <location>
        <begin position="67"/>
        <end position="92"/>
    </location>
</feature>
<accession>A0A1N6Y5X4</accession>
<keyword evidence="1" id="KW-1133">Transmembrane helix</keyword>
<name>A0A1N6Y5X4_9FIRM</name>
<feature type="transmembrane region" description="Helical" evidence="1">
    <location>
        <begin position="195"/>
        <end position="212"/>
    </location>
</feature>
<sequence length="240" mass="26855">MIPINSQENFQKVQQENDKSIPFIISSSYLLSFLLIRLAVMIAGSAGSAASNAAKTGDIKFYIGSNIILFGYHIHHLYIGIALIALAGWFSITRTQFIDQRDNALIYGIGLGLFMDEIGLLLSWGNYWNSSTYLLSLLLGGIFLNIIFFPDFWKDLRSHLGEFNPKNKILKHYNSNAFVLGVDKLANKADKTSKVSLVFSGLIYIIVGILIISNPELVYYWVAGGFFLQGLTKLVEAWKE</sequence>
<dbReference type="Proteomes" id="UP000185669">
    <property type="component" value="Unassembled WGS sequence"/>
</dbReference>
<evidence type="ECO:0000313" key="3">
    <source>
        <dbReference type="Proteomes" id="UP000185669"/>
    </source>
</evidence>
<keyword evidence="3" id="KW-1185">Reference proteome</keyword>
<organism evidence="2 3">
    <name type="scientific">Halanaerobium kushneri</name>
    <dbReference type="NCBI Taxonomy" id="56779"/>
    <lineage>
        <taxon>Bacteria</taxon>
        <taxon>Bacillati</taxon>
        <taxon>Bacillota</taxon>
        <taxon>Clostridia</taxon>
        <taxon>Halanaerobiales</taxon>
        <taxon>Halanaerobiaceae</taxon>
        <taxon>Halanaerobium</taxon>
    </lineage>
</organism>
<feature type="transmembrane region" description="Helical" evidence="1">
    <location>
        <begin position="133"/>
        <end position="153"/>
    </location>
</feature>